<sequence length="383" mass="43994">MLQPYGINIGLKEHSNRVTPKAYTLKSLLGSLPPDSDYQNWDVTHTQAIEELITSDDKRRESDHGESSQTVQTITNESEAVKVLQEQTIPTEARKPWVDVIKGNRNHDRGMAVEYVAPTLVNGKVEVTINEADIADELLYWDNVVILFALGENLSMHAVKKFMETTWNFVSLPELYYNEAGFFFVKFKNGDDKEKVMTSGPYFIYGKPLFIRYWTPDFEIKEDLLRILPLWVTFPNLPLHLWGEKCLSKIASTVGKPIATNECTAKKLRISYARVLIEVDVTQKPRETVCIKDHNRRVLEQKIEYEWRPKYCHTCLKIGHDCAAPNRVPMQRAKKVWKPVTKFVEESSQSEARVQPKNIMHGNDNVQEGNIQGDEDPWTIIAS</sequence>
<feature type="region of interest" description="Disordered" evidence="1">
    <location>
        <begin position="55"/>
        <end position="77"/>
    </location>
</feature>
<keyword evidence="4" id="KW-1185">Reference proteome</keyword>
<organism evidence="3 4">
    <name type="scientific">Glycine soja</name>
    <name type="common">Wild soybean</name>
    <dbReference type="NCBI Taxonomy" id="3848"/>
    <lineage>
        <taxon>Eukaryota</taxon>
        <taxon>Viridiplantae</taxon>
        <taxon>Streptophyta</taxon>
        <taxon>Embryophyta</taxon>
        <taxon>Tracheophyta</taxon>
        <taxon>Spermatophyta</taxon>
        <taxon>Magnoliopsida</taxon>
        <taxon>eudicotyledons</taxon>
        <taxon>Gunneridae</taxon>
        <taxon>Pentapetalae</taxon>
        <taxon>rosids</taxon>
        <taxon>fabids</taxon>
        <taxon>Fabales</taxon>
        <taxon>Fabaceae</taxon>
        <taxon>Papilionoideae</taxon>
        <taxon>50 kb inversion clade</taxon>
        <taxon>NPAAA clade</taxon>
        <taxon>indigoferoid/millettioid clade</taxon>
        <taxon>Phaseoleae</taxon>
        <taxon>Glycine</taxon>
        <taxon>Glycine subgen. Soja</taxon>
    </lineage>
</organism>
<dbReference type="Proteomes" id="UP000289340">
    <property type="component" value="Chromosome 12"/>
</dbReference>
<comment type="caution">
    <text evidence="3">The sequence shown here is derived from an EMBL/GenBank/DDBJ whole genome shotgun (WGS) entry which is preliminary data.</text>
</comment>
<name>A0A445HTK1_GLYSO</name>
<dbReference type="PANTHER" id="PTHR33233">
    <property type="entry name" value="ENDONUCLEASE/EXONUCLEASE/PHOSPHATASE"/>
    <property type="match status" value="1"/>
</dbReference>
<dbReference type="EMBL" id="QZWG01000012">
    <property type="protein sequence ID" value="RZB77017.1"/>
    <property type="molecule type" value="Genomic_DNA"/>
</dbReference>
<evidence type="ECO:0000313" key="4">
    <source>
        <dbReference type="Proteomes" id="UP000289340"/>
    </source>
</evidence>
<protein>
    <recommendedName>
        <fullName evidence="2">DUF4283 domain-containing protein</fullName>
    </recommendedName>
</protein>
<dbReference type="InterPro" id="IPR025558">
    <property type="entry name" value="DUF4283"/>
</dbReference>
<gene>
    <name evidence="3" type="ORF">D0Y65_035117</name>
</gene>
<evidence type="ECO:0000256" key="1">
    <source>
        <dbReference type="SAM" id="MobiDB-lite"/>
    </source>
</evidence>
<dbReference type="AlphaFoldDB" id="A0A445HTK1"/>
<reference evidence="3 4" key="1">
    <citation type="submission" date="2018-09" db="EMBL/GenBank/DDBJ databases">
        <title>A high-quality reference genome of wild soybean provides a powerful tool to mine soybean genomes.</title>
        <authorList>
            <person name="Xie M."/>
            <person name="Chung C.Y.L."/>
            <person name="Li M.-W."/>
            <person name="Wong F.-L."/>
            <person name="Chan T.-F."/>
            <person name="Lam H.-M."/>
        </authorList>
    </citation>
    <scope>NUCLEOTIDE SEQUENCE [LARGE SCALE GENOMIC DNA]</scope>
    <source>
        <strain evidence="4">cv. W05</strain>
        <tissue evidence="3">Hypocotyl of etiolated seedlings</tissue>
    </source>
</reference>
<feature type="compositionally biased region" description="Basic and acidic residues" evidence="1">
    <location>
        <begin position="55"/>
        <end position="66"/>
    </location>
</feature>
<feature type="compositionally biased region" description="Polar residues" evidence="1">
    <location>
        <begin position="67"/>
        <end position="77"/>
    </location>
</feature>
<evidence type="ECO:0000259" key="2">
    <source>
        <dbReference type="Pfam" id="PF14111"/>
    </source>
</evidence>
<dbReference type="PANTHER" id="PTHR33233:SF17">
    <property type="entry name" value="DUF4283 DOMAIN-CONTAINING PROTEIN"/>
    <property type="match status" value="1"/>
</dbReference>
<feature type="domain" description="DUF4283" evidence="2">
    <location>
        <begin position="141"/>
        <end position="221"/>
    </location>
</feature>
<accession>A0A445HTK1</accession>
<proteinExistence type="predicted"/>
<dbReference type="Pfam" id="PF14111">
    <property type="entry name" value="DUF4283"/>
    <property type="match status" value="1"/>
</dbReference>
<evidence type="ECO:0000313" key="3">
    <source>
        <dbReference type="EMBL" id="RZB77017.1"/>
    </source>
</evidence>